<sequence length="1236" mass="134599">MIWNRFDWDWSCDWDWKDVFCCWHRRSGPSNELHLHLEMCYDQFHSLEKERKKTEAELARQNPGKRVSSANNIPVPRLPPNPSRVDRLIVDQLREHAKVLTLVAKMEQLRGAEVHPDVHVSMEQWLEALRGVQTCRREEMLHQAHRHHRHLLNPPTRFQEEAGTSNEPWRPSDRSKVCSLHFREEDFRRDLKKRRLLPNAVPSIFPGYPSEMQQARRLSSPQKGKSPVCKDVLQLLGKRLVTEEHVARPRRGRKKRRLASATSGILTDSAQGTGEVSSAVDQHKAASGNTVTATSLNVMNRKPKRVGAFAQKSRSRVLHSKGVQISEPDKGLVVSSASVPTASATMGQHMQSVSSSSNAASCTQKPIADTRSSKAVVHKLHRLPKSSVPSANPVVTTTNSCAVKGALVSFAPLVNQERTSGKMVPQGKLSQSDVTASVAPSSQVIATSTSTPPACTTPRLTVEPGTCLVRLADSSMAKMPSCKRKLVAVVPPGVKPEALKQMLLSSKLLSSTVSSSATPLTSRLANTSESKIVAMCSSGDTADTVRPVQLKTLKHAVMASRVANVKRSSSGVTPVVERVTASEAAHSSSFMTPNCLGRLRHSVSSYPTPAGSSKALSQLLTPDRLVTASHPETGGKLHVRTVASQTRLNRPRLRHLCQRLKTLQRKCLKLQTNKRHLQHELSSARQEAKRAQTFIKELRLTQFQEQVASGDARCLFLEEQLRCLGQTKHRWREETLQCCLLWHTLSPRGYRLISQSGLLMLPSCSTLKRHVDAIGDGVSSLGEPPSPTGDTLPSMEDIDDIHQLPDIVDVHLMEPETDEVSDAAGEVGRHIDADNNVEENMSTETAAQDGSVRSASHDLQAEETVSSTEDAAVAVCSESAQASPSGKDSLAHHRIMGRSKLLAENPSAQEGEQVLQVIYTKPSDILDDVQGADSVTPGVRDTTVPTESHLLSLADRLTVSDSADELAEKNSCGSSNNAEKTDCFEPTMGFTVPSKWLTIAADKPSDCVQIVTMQTKKKEAALSTSTKDSRRQPVVKSNVLCHRPSRMKLVSSKVRKNVSVARCFADLHQSSNFSCTESASVAEETAGFLSEDNLLEELVSPPKDLAELLNIVGADTTSERVTSAINALSSAQGIVTNSETQELTSLETNSRDEVVELPVLPTVQSSPIVSMVPGVVPGDGAQVLKMIYVEPSAPGGGLCEALHDVVPKATAESSAKDSSESVDDTLKIVHTWRGSC</sequence>
<name>A0ACB8CJ03_DERSI</name>
<dbReference type="EMBL" id="CM023475">
    <property type="protein sequence ID" value="KAH7944891.1"/>
    <property type="molecule type" value="Genomic_DNA"/>
</dbReference>
<proteinExistence type="predicted"/>
<keyword evidence="2" id="KW-1185">Reference proteome</keyword>
<evidence type="ECO:0000313" key="1">
    <source>
        <dbReference type="EMBL" id="KAH7944891.1"/>
    </source>
</evidence>
<protein>
    <submittedName>
        <fullName evidence="1">Uncharacterized protein</fullName>
    </submittedName>
</protein>
<comment type="caution">
    <text evidence="1">The sequence shown here is derived from an EMBL/GenBank/DDBJ whole genome shotgun (WGS) entry which is preliminary data.</text>
</comment>
<dbReference type="Proteomes" id="UP000821865">
    <property type="component" value="Chromosome 6"/>
</dbReference>
<evidence type="ECO:0000313" key="2">
    <source>
        <dbReference type="Proteomes" id="UP000821865"/>
    </source>
</evidence>
<accession>A0ACB8CJ03</accession>
<organism evidence="1 2">
    <name type="scientific">Dermacentor silvarum</name>
    <name type="common">Tick</name>
    <dbReference type="NCBI Taxonomy" id="543639"/>
    <lineage>
        <taxon>Eukaryota</taxon>
        <taxon>Metazoa</taxon>
        <taxon>Ecdysozoa</taxon>
        <taxon>Arthropoda</taxon>
        <taxon>Chelicerata</taxon>
        <taxon>Arachnida</taxon>
        <taxon>Acari</taxon>
        <taxon>Parasitiformes</taxon>
        <taxon>Ixodida</taxon>
        <taxon>Ixodoidea</taxon>
        <taxon>Ixodidae</taxon>
        <taxon>Rhipicephalinae</taxon>
        <taxon>Dermacentor</taxon>
    </lineage>
</organism>
<gene>
    <name evidence="1" type="ORF">HPB49_001597</name>
</gene>
<reference evidence="1" key="1">
    <citation type="submission" date="2020-05" db="EMBL/GenBank/DDBJ databases">
        <title>Large-scale comparative analyses of tick genomes elucidate their genetic diversity and vector capacities.</title>
        <authorList>
            <person name="Jia N."/>
            <person name="Wang J."/>
            <person name="Shi W."/>
            <person name="Du L."/>
            <person name="Sun Y."/>
            <person name="Zhan W."/>
            <person name="Jiang J."/>
            <person name="Wang Q."/>
            <person name="Zhang B."/>
            <person name="Ji P."/>
            <person name="Sakyi L.B."/>
            <person name="Cui X."/>
            <person name="Yuan T."/>
            <person name="Jiang B."/>
            <person name="Yang W."/>
            <person name="Lam T.T.-Y."/>
            <person name="Chang Q."/>
            <person name="Ding S."/>
            <person name="Wang X."/>
            <person name="Zhu J."/>
            <person name="Ruan X."/>
            <person name="Zhao L."/>
            <person name="Wei J."/>
            <person name="Que T."/>
            <person name="Du C."/>
            <person name="Cheng J."/>
            <person name="Dai P."/>
            <person name="Han X."/>
            <person name="Huang E."/>
            <person name="Gao Y."/>
            <person name="Liu J."/>
            <person name="Shao H."/>
            <person name="Ye R."/>
            <person name="Li L."/>
            <person name="Wei W."/>
            <person name="Wang X."/>
            <person name="Wang C."/>
            <person name="Yang T."/>
            <person name="Huo Q."/>
            <person name="Li W."/>
            <person name="Guo W."/>
            <person name="Chen H."/>
            <person name="Zhou L."/>
            <person name="Ni X."/>
            <person name="Tian J."/>
            <person name="Zhou Y."/>
            <person name="Sheng Y."/>
            <person name="Liu T."/>
            <person name="Pan Y."/>
            <person name="Xia L."/>
            <person name="Li J."/>
            <person name="Zhao F."/>
            <person name="Cao W."/>
        </authorList>
    </citation>
    <scope>NUCLEOTIDE SEQUENCE</scope>
    <source>
        <strain evidence="1">Dsil-2018</strain>
    </source>
</reference>